<keyword evidence="2" id="KW-0539">Nucleus</keyword>
<evidence type="ECO:0000313" key="6">
    <source>
        <dbReference type="Proteomes" id="UP001642487"/>
    </source>
</evidence>
<evidence type="ECO:0000256" key="2">
    <source>
        <dbReference type="ARBA" id="ARBA00023242"/>
    </source>
</evidence>
<dbReference type="EMBL" id="OZ021735">
    <property type="protein sequence ID" value="CAK9310619.1"/>
    <property type="molecule type" value="Genomic_DNA"/>
</dbReference>
<dbReference type="SUPFAM" id="SSF54928">
    <property type="entry name" value="RNA-binding domain, RBD"/>
    <property type="match status" value="2"/>
</dbReference>
<dbReference type="SMART" id="SM00360">
    <property type="entry name" value="RRM"/>
    <property type="match status" value="2"/>
</dbReference>
<gene>
    <name evidence="5" type="ORF">CITCOLO1_LOCUS2251</name>
</gene>
<comment type="subcellular location">
    <subcellularLocation>
        <location evidence="1">Nucleus</location>
    </subcellularLocation>
</comment>
<reference evidence="5 6" key="1">
    <citation type="submission" date="2024-03" db="EMBL/GenBank/DDBJ databases">
        <authorList>
            <person name="Gkanogiannis A."/>
            <person name="Becerra Lopez-Lavalle L."/>
        </authorList>
    </citation>
    <scope>NUCLEOTIDE SEQUENCE [LARGE SCALE GENOMIC DNA]</scope>
</reference>
<keyword evidence="3" id="KW-0694">RNA-binding</keyword>
<feature type="domain" description="RRM" evidence="4">
    <location>
        <begin position="149"/>
        <end position="227"/>
    </location>
</feature>
<dbReference type="Pfam" id="PF00076">
    <property type="entry name" value="RRM_1"/>
    <property type="match status" value="2"/>
</dbReference>
<keyword evidence="6" id="KW-1185">Reference proteome</keyword>
<name>A0ABP0XR21_9ROSI</name>
<dbReference type="InterPro" id="IPR000504">
    <property type="entry name" value="RRM_dom"/>
</dbReference>
<organism evidence="5 6">
    <name type="scientific">Citrullus colocynthis</name>
    <name type="common">colocynth</name>
    <dbReference type="NCBI Taxonomy" id="252529"/>
    <lineage>
        <taxon>Eukaryota</taxon>
        <taxon>Viridiplantae</taxon>
        <taxon>Streptophyta</taxon>
        <taxon>Embryophyta</taxon>
        <taxon>Tracheophyta</taxon>
        <taxon>Spermatophyta</taxon>
        <taxon>Magnoliopsida</taxon>
        <taxon>eudicotyledons</taxon>
        <taxon>Gunneridae</taxon>
        <taxon>Pentapetalae</taxon>
        <taxon>rosids</taxon>
        <taxon>fabids</taxon>
        <taxon>Cucurbitales</taxon>
        <taxon>Cucurbitaceae</taxon>
        <taxon>Benincaseae</taxon>
        <taxon>Citrullus</taxon>
    </lineage>
</organism>
<dbReference type="InterPro" id="IPR035979">
    <property type="entry name" value="RBD_domain_sf"/>
</dbReference>
<dbReference type="PROSITE" id="PS50102">
    <property type="entry name" value="RRM"/>
    <property type="match status" value="2"/>
</dbReference>
<protein>
    <recommendedName>
        <fullName evidence="4">RRM domain-containing protein</fullName>
    </recommendedName>
</protein>
<sequence>MAEERHYNPDSNAYNGENFLQMHDQQHQFDVGSELEQGNVDSIGSEIKHSTSHYESSSSGKLFVGGVAWETTKETFSDYFSKYGEIADSVIMIDKHTGRPRGFGFVTFCDPAVADMVLKIDHVIDGRAVEVKRTVPRADMNDKLVSRTKKIFVGGIPPGLTEEEFKDYFSSFGRILEHQIMIDYKTKRSRGFGFITFENEDSVENIFAGDKKHELGGKQVEIKKAVPKRFAYDFSSNTAQTSSGYDMYRCGGLYDGNKMGTDFGCYDVYAPYGGYGGNYSSFFGAYSYGFGYGVSMYMNGRYGLNGYGIPAAGYGMNGYGKGYEGNGGSMPERYHPYWY</sequence>
<evidence type="ECO:0000256" key="3">
    <source>
        <dbReference type="PROSITE-ProRule" id="PRU00176"/>
    </source>
</evidence>
<dbReference type="PANTHER" id="PTHR48033">
    <property type="entry name" value="RNA-BINDING (RRM/RBD/RNP MOTIFS) FAMILY PROTEIN"/>
    <property type="match status" value="1"/>
</dbReference>
<accession>A0ABP0XR21</accession>
<feature type="domain" description="RRM" evidence="4">
    <location>
        <begin position="60"/>
        <end position="136"/>
    </location>
</feature>
<evidence type="ECO:0000313" key="5">
    <source>
        <dbReference type="EMBL" id="CAK9310619.1"/>
    </source>
</evidence>
<dbReference type="PANTHER" id="PTHR48033:SF10">
    <property type="entry name" value="RNA-BINDING PROTEIN SQUID"/>
    <property type="match status" value="1"/>
</dbReference>
<evidence type="ECO:0000256" key="1">
    <source>
        <dbReference type="ARBA" id="ARBA00004123"/>
    </source>
</evidence>
<proteinExistence type="predicted"/>
<dbReference type="Gene3D" id="3.30.70.330">
    <property type="match status" value="2"/>
</dbReference>
<dbReference type="Proteomes" id="UP001642487">
    <property type="component" value="Chromosome 1"/>
</dbReference>
<evidence type="ECO:0000259" key="4">
    <source>
        <dbReference type="PROSITE" id="PS50102"/>
    </source>
</evidence>
<dbReference type="InterPro" id="IPR012677">
    <property type="entry name" value="Nucleotide-bd_a/b_plait_sf"/>
</dbReference>